<evidence type="ECO:0000256" key="2">
    <source>
        <dbReference type="ARBA" id="ARBA00022475"/>
    </source>
</evidence>
<name>A0A377H657_9PAST</name>
<dbReference type="InterPro" id="IPR050833">
    <property type="entry name" value="Poly_Biosynth_Transport"/>
</dbReference>
<dbReference type="PANTHER" id="PTHR30250:SF11">
    <property type="entry name" value="O-ANTIGEN TRANSPORTER-RELATED"/>
    <property type="match status" value="1"/>
</dbReference>
<feature type="transmembrane region" description="Helical" evidence="6">
    <location>
        <begin position="7"/>
        <end position="32"/>
    </location>
</feature>
<dbReference type="InterPro" id="IPR002797">
    <property type="entry name" value="Polysacc_synth"/>
</dbReference>
<evidence type="ECO:0000256" key="3">
    <source>
        <dbReference type="ARBA" id="ARBA00022692"/>
    </source>
</evidence>
<feature type="transmembrane region" description="Helical" evidence="6">
    <location>
        <begin position="143"/>
        <end position="162"/>
    </location>
</feature>
<reference evidence="7 8" key="1">
    <citation type="submission" date="2018-06" db="EMBL/GenBank/DDBJ databases">
        <authorList>
            <consortium name="Pathogen Informatics"/>
            <person name="Doyle S."/>
        </authorList>
    </citation>
    <scope>NUCLEOTIDE SEQUENCE [LARGE SCALE GENOMIC DNA]</scope>
    <source>
        <strain evidence="7 8">NCTC11413</strain>
    </source>
</reference>
<evidence type="ECO:0000313" key="7">
    <source>
        <dbReference type="EMBL" id="STO38096.1"/>
    </source>
</evidence>
<feature type="transmembrane region" description="Helical" evidence="6">
    <location>
        <begin position="416"/>
        <end position="433"/>
    </location>
</feature>
<feature type="transmembrane region" description="Helical" evidence="6">
    <location>
        <begin position="82"/>
        <end position="107"/>
    </location>
</feature>
<feature type="transmembrane region" description="Helical" evidence="6">
    <location>
        <begin position="439"/>
        <end position="462"/>
    </location>
</feature>
<dbReference type="EMBL" id="UGGZ01000001">
    <property type="protein sequence ID" value="STO38096.1"/>
    <property type="molecule type" value="Genomic_DNA"/>
</dbReference>
<proteinExistence type="predicted"/>
<feature type="transmembrane region" description="Helical" evidence="6">
    <location>
        <begin position="233"/>
        <end position="250"/>
    </location>
</feature>
<keyword evidence="5 6" id="KW-0472">Membrane</keyword>
<feature type="transmembrane region" description="Helical" evidence="6">
    <location>
        <begin position="330"/>
        <end position="352"/>
    </location>
</feature>
<accession>A0A377H657</accession>
<protein>
    <submittedName>
        <fullName evidence="7">Polysaccharide biosynthesis protein</fullName>
    </submittedName>
</protein>
<sequence length="480" mass="55553">MSYNYKYVSLISNIAIFMFGSFLSKLLAFLLIPLYTSVLTAEQYGIAELYNSILEIVFPFTTLCIIEALYRFSIDEHNLNILFSNSIAVIFIGSIVFITISLVIYYFIYPYKYVKEFILLYLSMSFYMLATQFSRGLGHSKRYAIYGILNTLILVLSSYYFLKILNLGISGYLLSFSLGYAITAIIAFFLSQEYKYLFPVKFNMFLMIKMFKYSVPNIPNMVSWWVNNILDRYIILFFLGIESTGLYIAASKLPSIINLLSSVFQKAWQYSTAKESKEIDSKDNVLFFSNVFNVYQFICFLLSFFIISIIEPISYFILNEKFFAAWKFVPILLIAATFGCLSTYFGVFYNAIKDNKNLMISTIYGAFVNFLLNIVLIPILGIFGAVISTATSYGIIAYLRYRDLNNRIGLILNKKVIFSETVLLIIYSIYIIFSSECRLYLIDLFFLTFIVLLNKDTSVLIYSELKSRTRIKIFKVRNTK</sequence>
<evidence type="ECO:0000256" key="1">
    <source>
        <dbReference type="ARBA" id="ARBA00004651"/>
    </source>
</evidence>
<keyword evidence="2" id="KW-1003">Cell membrane</keyword>
<feature type="transmembrane region" description="Helical" evidence="6">
    <location>
        <begin position="113"/>
        <end position="131"/>
    </location>
</feature>
<feature type="transmembrane region" description="Helical" evidence="6">
    <location>
        <begin position="52"/>
        <end position="70"/>
    </location>
</feature>
<evidence type="ECO:0000256" key="6">
    <source>
        <dbReference type="SAM" id="Phobius"/>
    </source>
</evidence>
<dbReference type="RefSeq" id="WP_080638280.1">
    <property type="nucleotide sequence ID" value="NZ_UGGZ01000001.1"/>
</dbReference>
<organism evidence="7 8">
    <name type="scientific">Gallibacterium anatis</name>
    <dbReference type="NCBI Taxonomy" id="750"/>
    <lineage>
        <taxon>Bacteria</taxon>
        <taxon>Pseudomonadati</taxon>
        <taxon>Pseudomonadota</taxon>
        <taxon>Gammaproteobacteria</taxon>
        <taxon>Pasteurellales</taxon>
        <taxon>Pasteurellaceae</taxon>
        <taxon>Gallibacterium</taxon>
    </lineage>
</organism>
<keyword evidence="3 6" id="KW-0812">Transmembrane</keyword>
<dbReference type="Pfam" id="PF01943">
    <property type="entry name" value="Polysacc_synt"/>
    <property type="match status" value="1"/>
</dbReference>
<dbReference type="GeneID" id="77262585"/>
<feature type="transmembrane region" description="Helical" evidence="6">
    <location>
        <begin position="372"/>
        <end position="396"/>
    </location>
</feature>
<evidence type="ECO:0000256" key="5">
    <source>
        <dbReference type="ARBA" id="ARBA00023136"/>
    </source>
</evidence>
<dbReference type="Proteomes" id="UP000254232">
    <property type="component" value="Unassembled WGS sequence"/>
</dbReference>
<feature type="transmembrane region" description="Helical" evidence="6">
    <location>
        <begin position="168"/>
        <end position="190"/>
    </location>
</feature>
<evidence type="ECO:0000313" key="8">
    <source>
        <dbReference type="Proteomes" id="UP000254232"/>
    </source>
</evidence>
<keyword evidence="4 6" id="KW-1133">Transmembrane helix</keyword>
<evidence type="ECO:0000256" key="4">
    <source>
        <dbReference type="ARBA" id="ARBA00022989"/>
    </source>
</evidence>
<dbReference type="PANTHER" id="PTHR30250">
    <property type="entry name" value="PST FAMILY PREDICTED COLANIC ACID TRANSPORTER"/>
    <property type="match status" value="1"/>
</dbReference>
<gene>
    <name evidence="7" type="ORF">NCTC11413_01220</name>
</gene>
<feature type="transmembrane region" description="Helical" evidence="6">
    <location>
        <begin position="294"/>
        <end position="318"/>
    </location>
</feature>
<dbReference type="GO" id="GO:0005886">
    <property type="term" value="C:plasma membrane"/>
    <property type="evidence" value="ECO:0007669"/>
    <property type="project" value="UniProtKB-SubCell"/>
</dbReference>
<comment type="subcellular location">
    <subcellularLocation>
        <location evidence="1">Cell membrane</location>
        <topology evidence="1">Multi-pass membrane protein</topology>
    </subcellularLocation>
</comment>
<dbReference type="AlphaFoldDB" id="A0A377H657"/>